<name>A0ACC2PYR0_9HYME</name>
<evidence type="ECO:0000313" key="2">
    <source>
        <dbReference type="Proteomes" id="UP001239111"/>
    </source>
</evidence>
<keyword evidence="2" id="KW-1185">Reference proteome</keyword>
<proteinExistence type="predicted"/>
<protein>
    <submittedName>
        <fullName evidence="1">Uncharacterized protein</fullName>
    </submittedName>
</protein>
<dbReference type="EMBL" id="CM056741">
    <property type="protein sequence ID" value="KAJ8686940.1"/>
    <property type="molecule type" value="Genomic_DNA"/>
</dbReference>
<reference evidence="1" key="1">
    <citation type="submission" date="2023-04" db="EMBL/GenBank/DDBJ databases">
        <title>A chromosome-level genome assembly of the parasitoid wasp Eretmocerus hayati.</title>
        <authorList>
            <person name="Zhong Y."/>
            <person name="Liu S."/>
            <person name="Liu Y."/>
        </authorList>
    </citation>
    <scope>NUCLEOTIDE SEQUENCE</scope>
    <source>
        <strain evidence="1">ZJU_SS_LIU_2023</strain>
    </source>
</reference>
<comment type="caution">
    <text evidence="1">The sequence shown here is derived from an EMBL/GenBank/DDBJ whole genome shotgun (WGS) entry which is preliminary data.</text>
</comment>
<evidence type="ECO:0000313" key="1">
    <source>
        <dbReference type="EMBL" id="KAJ8686940.1"/>
    </source>
</evidence>
<accession>A0ACC2PYR0</accession>
<dbReference type="Proteomes" id="UP001239111">
    <property type="component" value="Chromosome 1"/>
</dbReference>
<organism evidence="1 2">
    <name type="scientific">Eretmocerus hayati</name>
    <dbReference type="NCBI Taxonomy" id="131215"/>
    <lineage>
        <taxon>Eukaryota</taxon>
        <taxon>Metazoa</taxon>
        <taxon>Ecdysozoa</taxon>
        <taxon>Arthropoda</taxon>
        <taxon>Hexapoda</taxon>
        <taxon>Insecta</taxon>
        <taxon>Pterygota</taxon>
        <taxon>Neoptera</taxon>
        <taxon>Endopterygota</taxon>
        <taxon>Hymenoptera</taxon>
        <taxon>Apocrita</taxon>
        <taxon>Proctotrupomorpha</taxon>
        <taxon>Chalcidoidea</taxon>
        <taxon>Aphelinidae</taxon>
        <taxon>Aphelininae</taxon>
        <taxon>Eretmocerus</taxon>
    </lineage>
</organism>
<gene>
    <name evidence="1" type="ORF">QAD02_022734</name>
</gene>
<sequence>MGVLIPRGGHVISEGKEYKGKNTMYPFTESWLLRGISFIADQHVNIHRDRVWKRMIQGRMTISPTNVSNSKCDKLRRKSLAFLAALFKLDTRNNCFGPRLTRDENFRQTDRTSVSDMHGGGGVKGKSEHQQTNGGNGVSGLSVSAADVALACRQAAARAASPGSRSIVTLTPGRTRNIDQDMHALRLSRQDNPYLQILASKENLLDSMDESESDDTTLMSQEFGDADPLTLAQVHEHLVRSPPPASWSITSAFHFPQQHEDREQIFNGRPHCTRAGSPRPSSALHRRVSTEEHHQARAESACSDLRDRHSNTFSLLNPTPIRSLSEVRRLHRSAEDSVQLMSSE</sequence>